<dbReference type="Gene3D" id="3.40.1440.10">
    <property type="entry name" value="GIY-YIG endonuclease"/>
    <property type="match status" value="1"/>
</dbReference>
<dbReference type="Proteomes" id="UP000218765">
    <property type="component" value="Chromosome"/>
</dbReference>
<dbReference type="InterPro" id="IPR000305">
    <property type="entry name" value="GIY-YIG_endonuc"/>
</dbReference>
<dbReference type="PANTHER" id="PTHR34477">
    <property type="entry name" value="UPF0213 PROTEIN YHBQ"/>
    <property type="match status" value="1"/>
</dbReference>
<evidence type="ECO:0000313" key="4">
    <source>
        <dbReference type="Proteomes" id="UP000218765"/>
    </source>
</evidence>
<sequence length="97" mass="11015">MMALTDTSWQVYIIRCAGGSLYTGITTDVERRFRQHADRRGARYFRGRTPEAVVYLEAGHSRASASRREAAIKRLPRHAKLQLLTSAHNQLTNENVS</sequence>
<evidence type="ECO:0000256" key="1">
    <source>
        <dbReference type="ARBA" id="ARBA00007435"/>
    </source>
</evidence>
<dbReference type="PROSITE" id="PS50164">
    <property type="entry name" value="GIY_YIG"/>
    <property type="match status" value="1"/>
</dbReference>
<reference evidence="3 4" key="1">
    <citation type="submission" date="2017-05" db="EMBL/GenBank/DDBJ databases">
        <title>Thiocyanate degradation by Thiohalobacter thiocyanaticus FOKN1.</title>
        <authorList>
            <person name="Oshiki M."/>
            <person name="Fukushima T."/>
            <person name="Kawano S."/>
            <person name="Nakagawa J."/>
        </authorList>
    </citation>
    <scope>NUCLEOTIDE SEQUENCE [LARGE SCALE GENOMIC DNA]</scope>
    <source>
        <strain evidence="3 4">FOKN1</strain>
    </source>
</reference>
<dbReference type="EMBL" id="AP018052">
    <property type="protein sequence ID" value="BAZ92818.1"/>
    <property type="molecule type" value="Genomic_DNA"/>
</dbReference>
<protein>
    <submittedName>
        <fullName evidence="3">Excinuclease ABC C subunit</fullName>
    </submittedName>
</protein>
<dbReference type="CDD" id="cd10456">
    <property type="entry name" value="GIY-YIG_UPF0213"/>
    <property type="match status" value="1"/>
</dbReference>
<dbReference type="RefSeq" id="WP_231971546.1">
    <property type="nucleotide sequence ID" value="NZ_AP018052.1"/>
</dbReference>
<organism evidence="3 4">
    <name type="scientific">Thiohalobacter thiocyanaticus</name>
    <dbReference type="NCBI Taxonomy" id="585455"/>
    <lineage>
        <taxon>Bacteria</taxon>
        <taxon>Pseudomonadati</taxon>
        <taxon>Pseudomonadota</taxon>
        <taxon>Gammaproteobacteria</taxon>
        <taxon>Thiohalobacterales</taxon>
        <taxon>Thiohalobacteraceae</taxon>
        <taxon>Thiohalobacter</taxon>
    </lineage>
</organism>
<gene>
    <name evidence="3" type="ORF">FOKN1_0414</name>
</gene>
<feature type="domain" description="GIY-YIG" evidence="2">
    <location>
        <begin position="7"/>
        <end position="83"/>
    </location>
</feature>
<evidence type="ECO:0000259" key="2">
    <source>
        <dbReference type="PROSITE" id="PS50164"/>
    </source>
</evidence>
<dbReference type="InterPro" id="IPR035901">
    <property type="entry name" value="GIY-YIG_endonuc_sf"/>
</dbReference>
<keyword evidence="4" id="KW-1185">Reference proteome</keyword>
<proteinExistence type="inferred from homology"/>
<dbReference type="KEGG" id="ttc:FOKN1_0414"/>
<evidence type="ECO:0000313" key="3">
    <source>
        <dbReference type="EMBL" id="BAZ92818.1"/>
    </source>
</evidence>
<dbReference type="AlphaFoldDB" id="A0A1Z4VN89"/>
<dbReference type="InterPro" id="IPR050190">
    <property type="entry name" value="UPF0213_domain"/>
</dbReference>
<dbReference type="SUPFAM" id="SSF82771">
    <property type="entry name" value="GIY-YIG endonuclease"/>
    <property type="match status" value="1"/>
</dbReference>
<accession>A0A1Z4VN89</accession>
<dbReference type="PANTHER" id="PTHR34477:SF1">
    <property type="entry name" value="UPF0213 PROTEIN YHBQ"/>
    <property type="match status" value="1"/>
</dbReference>
<comment type="similarity">
    <text evidence="1">Belongs to the UPF0213 family.</text>
</comment>
<dbReference type="Pfam" id="PF01541">
    <property type="entry name" value="GIY-YIG"/>
    <property type="match status" value="1"/>
</dbReference>
<name>A0A1Z4VN89_9GAMM</name>